<dbReference type="InterPro" id="IPR051450">
    <property type="entry name" value="Gfo/Idh/MocA_Oxidoreductases"/>
</dbReference>
<dbReference type="InterPro" id="IPR036291">
    <property type="entry name" value="NAD(P)-bd_dom_sf"/>
</dbReference>
<accession>A0A060I681</accession>
<evidence type="ECO:0000259" key="2">
    <source>
        <dbReference type="Pfam" id="PF22725"/>
    </source>
</evidence>
<dbReference type="SUPFAM" id="SSF55347">
    <property type="entry name" value="Glyceraldehyde-3-phosphate dehydrogenase-like, C-terminal domain"/>
    <property type="match status" value="1"/>
</dbReference>
<protein>
    <submittedName>
        <fullName evidence="3">Oxidoreductase protein</fullName>
    </submittedName>
</protein>
<dbReference type="Pfam" id="PF22725">
    <property type="entry name" value="GFO_IDH_MocA_C3"/>
    <property type="match status" value="1"/>
</dbReference>
<dbReference type="Gene3D" id="3.40.50.720">
    <property type="entry name" value="NAD(P)-binding Rossmann-like Domain"/>
    <property type="match status" value="1"/>
</dbReference>
<gene>
    <name evidence="3" type="ORF">IE4771_CH02323</name>
</gene>
<dbReference type="AlphaFoldDB" id="A0A060I681"/>
<dbReference type="Proteomes" id="UP000027180">
    <property type="component" value="Chromosome"/>
</dbReference>
<dbReference type="SUPFAM" id="SSF51735">
    <property type="entry name" value="NAD(P)-binding Rossmann-fold domains"/>
    <property type="match status" value="1"/>
</dbReference>
<feature type="domain" description="GFO/IDH/MocA-like oxidoreductase" evidence="2">
    <location>
        <begin position="159"/>
        <end position="245"/>
    </location>
</feature>
<feature type="domain" description="Gfo/Idh/MocA-like oxidoreductase N-terminal" evidence="1">
    <location>
        <begin position="22"/>
        <end position="117"/>
    </location>
</feature>
<dbReference type="InterPro" id="IPR000683">
    <property type="entry name" value="Gfo/Idh/MocA-like_OxRdtase_N"/>
</dbReference>
<reference evidence="3 4" key="1">
    <citation type="submission" date="2013-12" db="EMBL/GenBank/DDBJ databases">
        <title>Complete genome sequence of Rhizobium etli bv. mimosae IE4771.</title>
        <authorList>
            <person name="Bustos P."/>
            <person name="Santamaria R.I."/>
            <person name="Lozano L."/>
            <person name="Ormeno-Orrillo E."/>
            <person name="Rogel M.A."/>
            <person name="Romero D."/>
            <person name="Cevallos M.A."/>
            <person name="Martinez-Romero E."/>
            <person name="Gonzalez V."/>
        </authorList>
    </citation>
    <scope>NUCLEOTIDE SEQUENCE [LARGE SCALE GENOMIC DNA]</scope>
    <source>
        <strain evidence="3 4">IE4771</strain>
    </source>
</reference>
<proteinExistence type="predicted"/>
<dbReference type="KEGG" id="rei:IE4771_CH02323"/>
<dbReference type="HOGENOM" id="CLU_074531_0_0_5"/>
<dbReference type="EMBL" id="CP006986">
    <property type="protein sequence ID" value="AIC27430.1"/>
    <property type="molecule type" value="Genomic_DNA"/>
</dbReference>
<dbReference type="PANTHER" id="PTHR43377:SF1">
    <property type="entry name" value="BILIVERDIN REDUCTASE A"/>
    <property type="match status" value="1"/>
</dbReference>
<evidence type="ECO:0000313" key="4">
    <source>
        <dbReference type="Proteomes" id="UP000027180"/>
    </source>
</evidence>
<dbReference type="OrthoDB" id="9792935at2"/>
<dbReference type="GO" id="GO:0000166">
    <property type="term" value="F:nucleotide binding"/>
    <property type="evidence" value="ECO:0007669"/>
    <property type="project" value="InterPro"/>
</dbReference>
<dbReference type="Pfam" id="PF01408">
    <property type="entry name" value="GFO_IDH_MocA"/>
    <property type="match status" value="1"/>
</dbReference>
<evidence type="ECO:0000259" key="1">
    <source>
        <dbReference type="Pfam" id="PF01408"/>
    </source>
</evidence>
<name>A0A060I681_RHIET</name>
<sequence length="343" mass="37191">MKVALLEVSHWHVPLYLSALERPGIEVIAVSDKEKSKGAAIAARFGCPEYESVESLLANEQPDFAFAFGRHAEMTKIGKRLVERRIPFALEKPCGTNADQVAELRKLAEAAGVYVAVPLIFRLSETLNTMTDINGPLPMDMTNYAIRFIVGPPSRYIDAGASWMTDAAIAGGGSTINVATHFIDMFRFLTGKPVTAVSAMMSSRSHGEEIEDHSIVTMRNDDGTVGVVETGYAFPSTPDIQREFTFTIGSRKAYFQGGNDRIAYRLHDQLHLGTQTRQTQLDTDIYYPLFVDKVLAEAAAGAKPFVGLEEAEEMMRVMDAAYASARAGGALQLVGNSASGAGA</sequence>
<evidence type="ECO:0000313" key="3">
    <source>
        <dbReference type="EMBL" id="AIC27430.1"/>
    </source>
</evidence>
<dbReference type="PANTHER" id="PTHR43377">
    <property type="entry name" value="BILIVERDIN REDUCTASE A"/>
    <property type="match status" value="1"/>
</dbReference>
<dbReference type="InterPro" id="IPR055170">
    <property type="entry name" value="GFO_IDH_MocA-like_dom"/>
</dbReference>
<organism evidence="3 4">
    <name type="scientific">Rhizobium etli bv. mimosae str. IE4771</name>
    <dbReference type="NCBI Taxonomy" id="1432050"/>
    <lineage>
        <taxon>Bacteria</taxon>
        <taxon>Pseudomonadati</taxon>
        <taxon>Pseudomonadota</taxon>
        <taxon>Alphaproteobacteria</taxon>
        <taxon>Hyphomicrobiales</taxon>
        <taxon>Rhizobiaceae</taxon>
        <taxon>Rhizobium/Agrobacterium group</taxon>
        <taxon>Rhizobium</taxon>
    </lineage>
</organism>
<dbReference type="RefSeq" id="WP_038689064.1">
    <property type="nucleotide sequence ID" value="NZ_CP006986.1"/>
</dbReference>
<dbReference type="Gene3D" id="3.30.360.10">
    <property type="entry name" value="Dihydrodipicolinate Reductase, domain 2"/>
    <property type="match status" value="1"/>
</dbReference>